<feature type="region of interest" description="Disordered" evidence="1">
    <location>
        <begin position="2555"/>
        <end position="2597"/>
    </location>
</feature>
<organism evidence="3 4">
    <name type="scientific">Meira miltonrushii</name>
    <dbReference type="NCBI Taxonomy" id="1280837"/>
    <lineage>
        <taxon>Eukaryota</taxon>
        <taxon>Fungi</taxon>
        <taxon>Dikarya</taxon>
        <taxon>Basidiomycota</taxon>
        <taxon>Ustilaginomycotina</taxon>
        <taxon>Exobasidiomycetes</taxon>
        <taxon>Exobasidiales</taxon>
        <taxon>Brachybasidiaceae</taxon>
        <taxon>Meira</taxon>
    </lineage>
</organism>
<feature type="compositionally biased region" description="Low complexity" evidence="1">
    <location>
        <begin position="16"/>
        <end position="25"/>
    </location>
</feature>
<name>A0A316VBN3_9BASI</name>
<dbReference type="RefSeq" id="XP_025355341.1">
    <property type="nucleotide sequence ID" value="XM_025498645.1"/>
</dbReference>
<feature type="region of interest" description="Disordered" evidence="1">
    <location>
        <begin position="1"/>
        <end position="34"/>
    </location>
</feature>
<evidence type="ECO:0000313" key="4">
    <source>
        <dbReference type="Proteomes" id="UP000245771"/>
    </source>
</evidence>
<dbReference type="GeneID" id="37020426"/>
<dbReference type="Pfam" id="PF12505">
    <property type="entry name" value="DUF3712"/>
    <property type="match status" value="6"/>
</dbReference>
<sequence length="2597" mass="274239">MADQHSVGSQEGLVNRRGGSISSSRNQDEQKHMYQPGQPIGYLAARGTPYERKYFTRKLGFCCLFLAPPILLVVLAIALVPVLYAIADHALHTSVFHVYGSNITDPQNGSFPLTLNAQVKKVGIFPASIAFREPIDVYWNTPKPDMREVHLGSFPLARVNAAAGHGTVNQATFFTIADQDAFSIFAGYLISQEEFTWRIKSNNLHVEAFSFFPTYKSLSITKDIIIKGINNFGKVEILDLQLPGADPQGGISVITTTNLVNPSPFGIQVGTLDLDLYYKGHYVGPVSVEGLNITAGPNIVTLSGRVLPYPNNQTALNILGDLFTNYINSVPSDVVATGKRVQQANGDVVKWLSDGVSQLNAHVNFVPPQPIDPIKGITIETINLEYSQDLPYNPILSSSALKGVFQLPFGFPLNITQLATQLNIAMQGANIGSATGPYADSNTIINVLSEGQTAGDIDLSLPASQLLLPNSTDAAKKQLIAFQNAFVYTDGTGFDISGAAKALTDTPVGLILLDGIKFNVSTGLKGLAGLTRYPTIINSVDVTGGTQEAVDLAVALTVVNPSNLNLSTGDVKLELLNQVPLGITTLPNLKLLPGRNDINATATFDPNVSPYGLDTLNRFISGLDTNLNASGFGASSQIVSLAPVLEGLRLNTTLPALQRTLVQAANLTVLDTTGIENDIANSVVQLANPFTSSLEITRIAANASAKGIFLANINTDLQFNAVGKTTSPSPNVPLSLNLYPPDLFSVLREFAIDSGQNPAYVDGIVQLGGFTLTPPAVQTNSKRSIAGDAEYYSEDDSFTFVDENAAVDAQLSAMSNPGIYYDVAEEEDEGISMEGEERATKRALPLATAGMKKRDNLYTGFNLETYVGKAFSVAKADLQIVSDATIGEYGTTLTFSQSQVPLGTDATLFKLLPVLAKPIVQRIVDGAILNIDRVTITEARPTGFTAQLSGALTNAGPFDGIVTFPEGLSIYWQNQLLTQTAFPNITLVGDLGSSLNVQLEGNIPDVDYFTKFLSSAITDPSFVWDIRGTGISVSAIGIEVPGISLTKSVQLTGLNGLKGQVIINSFDLPYNDPAGGIHLTAISTINNPAQVGVALSSFGVDISMGSTDVGPSAAAVPFTLQALAVTEVPLAGRIQRQDSQQGLADLSTIFTRFVHNQNTDLVVQGVYAGPSDVAWLNNGIKALRVTVALPAQDFQVIRLISLNQLSLFFTVPTAWNPQTDSSNTTANFFLPFAFPVDITQVSGPFTANYNNQDMAVLNIPTSPTTTDVEARILTLAFSNVPFAVFGNAHQTFSQFAADFVAREQITFNLHGTTDASLNTAAGQLSISQIPFNLNTNLLGLQGLNAKPAVVSNLDVYHGYPTYLQINVDTALFNPSDTTVGAGDVSFAVEFMNKIIGNAMIKNILLPPGDISVPTEIQYMPIGADNVAAGQQLLENYVQNITSTAIVLGTSQTTPIESLKQALAQIQLSTQIPALNQLLVQRTFLTVPKDIAQNGGVASVTVTINNPFTAGIHLLELHAAANFEDITVGRIDQNLAASNNIINAPGHEVSTSQPVPFNININPKNLLRFILAAAQAYGVSLGPLPPFFQEVLNLPNDAATQVSPYPDDSPPPCSGGDPFDTLGAIKKLVAPLAVSIPIQSVTKLDDYQTNLNFIQQPVPVGTDDSILYLVGPAAAPLIQLIVDQATLSTSRANATSLTNEGFTVAILGQLLTNAPADAYIEAPDGLTVNFQGQDIATLAIPPLCTNVPDGIPNLQITAQLTILPGKTDAFADFAYYLLTEPNFQWTLHSDTVTVRTLGIKFSKVQLSKTIQLDAFNGLPGIVITSFETNGDGDKEILITTGVAIPSQAGLGVELGQATFDLIFQQTNIGRASSSGLFLAYKTTTDAILKGYLSDQSNNPQGLADLGVLFTQYLAGQNSTLTIRGYDVIGPASGGQPINWLTTAFKRFSTQVILPGHIYQIIFAITLSDLEVYLVNQSEDFHVPATNQHTTATFANPLVFSLSVVNLKPSITITYMGADTASLNLPTIEANSAVSHNPSEKVDLSFGFTNQTINSLNDPSFASFFGALTDTSSATFGLKGSTDVLAQTVIGRIPIQHIPFNVTTSLAGINSFNHKIDLVSSSVDDPVAAYLGVHLNTSLENPSNLTVHSNQISLPTFYQGTANTNIGRAFIPVLNLVPGTNAIPVLFELMIINNNSDTQEVIRRYVSPTDDTTGGGAKKDTIPLTINGGGNPSITDPAPLSPYGSLNTGLAGVTADTALEGIGSLVISDVRVYLGPSVIASLLGQVLGGLLLGNKTNTAIPAYADAYVDFNNDLPSGLLFKEIYSNIFSAGTNDQYATFTNVYNGFSDGDAANSGTVVINPKTPKTTGRVKDILLTKGVLGSLPLIGKSLKLENVIQLDLFQAADQSQQYFVPGLHYTQDQVCTQYYITIEDDPQDDKGVLPLGDSCNGGGGFPTALLNDVGQLLGLLNQLGFGGKLGSILNPILDGANAGGLPGLLGGVSQSLQNTLCAGPVNLGTFLGGAACSVSSSSTSSMSSTSASSAATSLPLTGITSLIPSVSTPGTTPASSGTTPASSGTTTPAANTGNASSTGSATPLLTI</sequence>
<keyword evidence="2" id="KW-1133">Transmembrane helix</keyword>
<dbReference type="OrthoDB" id="10039566at2759"/>
<gene>
    <name evidence="3" type="ORF">FA14DRAFT_160376</name>
</gene>
<dbReference type="GO" id="GO:0000329">
    <property type="term" value="C:fungal-type vacuole membrane"/>
    <property type="evidence" value="ECO:0007669"/>
    <property type="project" value="InterPro"/>
</dbReference>
<dbReference type="PANTHER" id="PTHR35895">
    <property type="entry name" value="CHROMOSOME 16, WHOLE GENOME SHOTGUN SEQUENCE"/>
    <property type="match status" value="1"/>
</dbReference>
<evidence type="ECO:0000313" key="3">
    <source>
        <dbReference type="EMBL" id="PWN35039.1"/>
    </source>
</evidence>
<keyword evidence="4" id="KW-1185">Reference proteome</keyword>
<feature type="region of interest" description="Disordered" evidence="1">
    <location>
        <begin position="2205"/>
        <end position="2226"/>
    </location>
</feature>
<dbReference type="EMBL" id="KZ819603">
    <property type="protein sequence ID" value="PWN35039.1"/>
    <property type="molecule type" value="Genomic_DNA"/>
</dbReference>
<feature type="compositionally biased region" description="Low complexity" evidence="1">
    <location>
        <begin position="2557"/>
        <end position="2588"/>
    </location>
</feature>
<keyword evidence="2" id="KW-0812">Transmembrane</keyword>
<dbReference type="InParanoid" id="A0A316VBN3"/>
<evidence type="ECO:0008006" key="5">
    <source>
        <dbReference type="Google" id="ProtNLM"/>
    </source>
</evidence>
<evidence type="ECO:0000256" key="2">
    <source>
        <dbReference type="SAM" id="Phobius"/>
    </source>
</evidence>
<dbReference type="PANTHER" id="PTHR35895:SF1">
    <property type="entry name" value="LIPID-BINDING SERUM GLYCOPROTEIN C-TERMINAL DOMAIN-CONTAINING PROTEIN"/>
    <property type="match status" value="1"/>
</dbReference>
<accession>A0A316VBN3</accession>
<dbReference type="InterPro" id="IPR022185">
    <property type="entry name" value="DUF3712"/>
</dbReference>
<proteinExistence type="predicted"/>
<dbReference type="InterPro" id="IPR046368">
    <property type="entry name" value="Tag1"/>
</dbReference>
<protein>
    <recommendedName>
        <fullName evidence="5">Pre-rRNA processing protein</fullName>
    </recommendedName>
</protein>
<dbReference type="Proteomes" id="UP000245771">
    <property type="component" value="Unassembled WGS sequence"/>
</dbReference>
<feature type="transmembrane region" description="Helical" evidence="2">
    <location>
        <begin position="59"/>
        <end position="87"/>
    </location>
</feature>
<keyword evidence="2" id="KW-0472">Membrane</keyword>
<reference evidence="3 4" key="1">
    <citation type="journal article" date="2018" name="Mol. Biol. Evol.">
        <title>Broad Genomic Sampling Reveals a Smut Pathogenic Ancestry of the Fungal Clade Ustilaginomycotina.</title>
        <authorList>
            <person name="Kijpornyongpan T."/>
            <person name="Mondo S.J."/>
            <person name="Barry K."/>
            <person name="Sandor L."/>
            <person name="Lee J."/>
            <person name="Lipzen A."/>
            <person name="Pangilinan J."/>
            <person name="LaButti K."/>
            <person name="Hainaut M."/>
            <person name="Henrissat B."/>
            <person name="Grigoriev I.V."/>
            <person name="Spatafora J.W."/>
            <person name="Aime M.C."/>
        </authorList>
    </citation>
    <scope>NUCLEOTIDE SEQUENCE [LARGE SCALE GENOMIC DNA]</scope>
    <source>
        <strain evidence="3 4">MCA 3882</strain>
    </source>
</reference>
<evidence type="ECO:0000256" key="1">
    <source>
        <dbReference type="SAM" id="MobiDB-lite"/>
    </source>
</evidence>
<dbReference type="STRING" id="1280837.A0A316VBN3"/>